<dbReference type="InterPro" id="IPR036188">
    <property type="entry name" value="FAD/NAD-bd_sf"/>
</dbReference>
<dbReference type="SUPFAM" id="SSF51905">
    <property type="entry name" value="FAD/NAD(P)-binding domain"/>
    <property type="match status" value="1"/>
</dbReference>
<comment type="caution">
    <text evidence="2">The sequence shown here is derived from an EMBL/GenBank/DDBJ whole genome shotgun (WGS) entry which is preliminary data.</text>
</comment>
<dbReference type="PANTHER" id="PTHR43539:SF78">
    <property type="entry name" value="FLAVIN-CONTAINING MONOOXYGENASE"/>
    <property type="match status" value="1"/>
</dbReference>
<dbReference type="OrthoDB" id="9773233at2"/>
<proteinExistence type="predicted"/>
<name>A0A0A2TWR0_9BACI</name>
<keyword evidence="3" id="KW-1185">Reference proteome</keyword>
<dbReference type="Pfam" id="PF13738">
    <property type="entry name" value="Pyr_redox_3"/>
    <property type="match status" value="1"/>
</dbReference>
<sequence>MNTHLPVAIIGGGPIGLAAAAQLSQQNQSFILFESGRQVGSNFLDYGHVRLFSPWKYNMDHAAIELLRKHHISLPDEERLPYGKEIVDDYLNPLASLPEMKPYIHVNSKVHAITRKGFDKVKTTNRELAPFVIQIEKDHGYETYEARAVIDATGTWQNPNPVGAGGIHAEGELEASNYIRYGIPDVLNTERKRYEGKKVAVVGSGHSAINTLLDLAELPDTDLHWLLRKKDVRETFGGMEDDALPGRGALGTQIQQLVTSGQVNVHTPMFVRSITQEEQNVTIHGEVNGDETKIEEVDEIVSTTGARPTFDFVRELRYTFDSTLESVPDLAELIDPNIHSCGTVRAHGEKELRQPEPNFYVIGAKSYGRAPTFLLATGYEQARSVVAYLSGDFERAREVHLNLPETGVCSSGSSINTKSSQGGCC</sequence>
<accession>A0A0A2TWR0</accession>
<evidence type="ECO:0000256" key="1">
    <source>
        <dbReference type="ARBA" id="ARBA00023002"/>
    </source>
</evidence>
<organism evidence="2 3">
    <name type="scientific">Pontibacillus yanchengensis Y32</name>
    <dbReference type="NCBI Taxonomy" id="1385514"/>
    <lineage>
        <taxon>Bacteria</taxon>
        <taxon>Bacillati</taxon>
        <taxon>Bacillota</taxon>
        <taxon>Bacilli</taxon>
        <taxon>Bacillales</taxon>
        <taxon>Bacillaceae</taxon>
        <taxon>Pontibacillus</taxon>
    </lineage>
</organism>
<dbReference type="PANTHER" id="PTHR43539">
    <property type="entry name" value="FLAVIN-BINDING MONOOXYGENASE-LIKE PROTEIN (AFU_ORTHOLOGUE AFUA_4G09220)"/>
    <property type="match status" value="1"/>
</dbReference>
<dbReference type="Gene3D" id="3.50.50.60">
    <property type="entry name" value="FAD/NAD(P)-binding domain"/>
    <property type="match status" value="1"/>
</dbReference>
<dbReference type="GO" id="GO:0050660">
    <property type="term" value="F:flavin adenine dinucleotide binding"/>
    <property type="evidence" value="ECO:0007669"/>
    <property type="project" value="TreeGrafter"/>
</dbReference>
<dbReference type="eggNOG" id="COG0492">
    <property type="taxonomic scope" value="Bacteria"/>
</dbReference>
<dbReference type="RefSeq" id="WP_036816955.1">
    <property type="nucleotide sequence ID" value="NZ_AVBF01000009.1"/>
</dbReference>
<dbReference type="AlphaFoldDB" id="A0A0A2TWR0"/>
<dbReference type="InterPro" id="IPR050982">
    <property type="entry name" value="Auxin_biosynth/cation_transpt"/>
</dbReference>
<dbReference type="STRING" id="1385514.N782_02230"/>
<evidence type="ECO:0000313" key="2">
    <source>
        <dbReference type="EMBL" id="KGP73705.1"/>
    </source>
</evidence>
<dbReference type="PRINTS" id="PR00368">
    <property type="entry name" value="FADPNR"/>
</dbReference>
<evidence type="ECO:0000313" key="3">
    <source>
        <dbReference type="Proteomes" id="UP000030147"/>
    </source>
</evidence>
<keyword evidence="1" id="KW-0560">Oxidoreductase</keyword>
<dbReference type="EMBL" id="AVBF01000009">
    <property type="protein sequence ID" value="KGP73705.1"/>
    <property type="molecule type" value="Genomic_DNA"/>
</dbReference>
<protein>
    <submittedName>
        <fullName evidence="2">Flavoprotein</fullName>
    </submittedName>
</protein>
<gene>
    <name evidence="2" type="ORF">N782_02230</name>
</gene>
<reference evidence="2 3" key="1">
    <citation type="journal article" date="2015" name="Stand. Genomic Sci.">
        <title>High quality draft genome sequence of the moderately halophilic bacterium Pontibacillus yanchengensis Y32(T) and comparison among Pontibacillus genomes.</title>
        <authorList>
            <person name="Huang J."/>
            <person name="Qiao Z.X."/>
            <person name="Tang J.W."/>
            <person name="Wang G."/>
        </authorList>
    </citation>
    <scope>NUCLEOTIDE SEQUENCE [LARGE SCALE GENOMIC DNA]</scope>
    <source>
        <strain evidence="2 3">Y32</strain>
    </source>
</reference>
<dbReference type="GO" id="GO:0004497">
    <property type="term" value="F:monooxygenase activity"/>
    <property type="evidence" value="ECO:0007669"/>
    <property type="project" value="TreeGrafter"/>
</dbReference>
<dbReference type="Proteomes" id="UP000030147">
    <property type="component" value="Unassembled WGS sequence"/>
</dbReference>